<feature type="compositionally biased region" description="Polar residues" evidence="1">
    <location>
        <begin position="139"/>
        <end position="155"/>
    </location>
</feature>
<sequence length="285" mass="29602">MGVPPPDPDPPPRSSVVPQFGSFALGSIPFQSSSLPVSDSARNGASPSFDSFVDKASLTGAQSVHLSDQGAAVQNQAPVSFQGVSSSSKLPVQDSSDSGLNPTGTVPKKRKGKSTVVDGNVVKPVGTPPPAQREGKQIMASTSENHVSSDRQAQLSDHAVDLTLLGTARGEFASPPKHSSDPASSSMAIDAVVSPPKHSSDPASSSMAIDAVVISKGSKSQFETSNSPVLDIVIANPHNSMVALLSSGSSSPSNRKKKKRKYGSLQSPVTRDILPLEWKNNHHLN</sequence>
<reference evidence="2 3" key="1">
    <citation type="submission" date="2021-03" db="EMBL/GenBank/DDBJ databases">
        <authorList>
            <person name="King G.J."/>
            <person name="Bancroft I."/>
            <person name="Baten A."/>
            <person name="Bloomfield J."/>
            <person name="Borpatragohain P."/>
            <person name="He Z."/>
            <person name="Irish N."/>
            <person name="Irwin J."/>
            <person name="Liu K."/>
            <person name="Mauleon R.P."/>
            <person name="Moore J."/>
            <person name="Morris R."/>
            <person name="Ostergaard L."/>
            <person name="Wang B."/>
            <person name="Wells R."/>
        </authorList>
    </citation>
    <scope>NUCLEOTIDE SEQUENCE [LARGE SCALE GENOMIC DNA]</scope>
    <source>
        <strain evidence="2">R-o-18</strain>
        <tissue evidence="2">Leaf</tissue>
    </source>
</reference>
<keyword evidence="3" id="KW-1185">Reference proteome</keyword>
<protein>
    <recommendedName>
        <fullName evidence="4">AT-hook motif nuclear-localized protein</fullName>
    </recommendedName>
</protein>
<dbReference type="EMBL" id="JADBGQ010000009">
    <property type="protein sequence ID" value="KAG5378458.1"/>
    <property type="molecule type" value="Genomic_DNA"/>
</dbReference>
<evidence type="ECO:0000256" key="1">
    <source>
        <dbReference type="SAM" id="MobiDB-lite"/>
    </source>
</evidence>
<proteinExistence type="predicted"/>
<feature type="region of interest" description="Disordered" evidence="1">
    <location>
        <begin position="1"/>
        <end position="20"/>
    </location>
</feature>
<accession>A0ABQ7KVL6</accession>
<evidence type="ECO:0000313" key="2">
    <source>
        <dbReference type="EMBL" id="KAG5378458.1"/>
    </source>
</evidence>
<comment type="caution">
    <text evidence="2">The sequence shown here is derived from an EMBL/GenBank/DDBJ whole genome shotgun (WGS) entry which is preliminary data.</text>
</comment>
<feature type="compositionally biased region" description="Polar residues" evidence="1">
    <location>
        <begin position="79"/>
        <end position="104"/>
    </location>
</feature>
<feature type="compositionally biased region" description="Pro residues" evidence="1">
    <location>
        <begin position="1"/>
        <end position="13"/>
    </location>
</feature>
<dbReference type="Proteomes" id="UP000823674">
    <property type="component" value="Chromosome A07"/>
</dbReference>
<evidence type="ECO:0000313" key="3">
    <source>
        <dbReference type="Proteomes" id="UP000823674"/>
    </source>
</evidence>
<gene>
    <name evidence="2" type="primary">A07g503680.1_BraROA</name>
    <name evidence="2" type="ORF">IGI04_026300</name>
</gene>
<feature type="region of interest" description="Disordered" evidence="1">
    <location>
        <begin position="243"/>
        <end position="268"/>
    </location>
</feature>
<organism evidence="2 3">
    <name type="scientific">Brassica rapa subsp. trilocularis</name>
    <dbReference type="NCBI Taxonomy" id="1813537"/>
    <lineage>
        <taxon>Eukaryota</taxon>
        <taxon>Viridiplantae</taxon>
        <taxon>Streptophyta</taxon>
        <taxon>Embryophyta</taxon>
        <taxon>Tracheophyta</taxon>
        <taxon>Spermatophyta</taxon>
        <taxon>Magnoliopsida</taxon>
        <taxon>eudicotyledons</taxon>
        <taxon>Gunneridae</taxon>
        <taxon>Pentapetalae</taxon>
        <taxon>rosids</taxon>
        <taxon>malvids</taxon>
        <taxon>Brassicales</taxon>
        <taxon>Brassicaceae</taxon>
        <taxon>Brassiceae</taxon>
        <taxon>Brassica</taxon>
    </lineage>
</organism>
<name>A0ABQ7KVL6_BRACM</name>
<feature type="region of interest" description="Disordered" evidence="1">
    <location>
        <begin position="79"/>
        <end position="206"/>
    </location>
</feature>
<evidence type="ECO:0008006" key="4">
    <source>
        <dbReference type="Google" id="ProtNLM"/>
    </source>
</evidence>